<sequence>MGQGHRLDSHQPLAGTDRHKKRFCLPGHQVIYEVKKLTHEAFVVTGEGESAFWTKLGAAWPHDDGKGFNVELIALPVSGRIVIRERKDAKDS</sequence>
<evidence type="ECO:0000256" key="1">
    <source>
        <dbReference type="SAM" id="MobiDB-lite"/>
    </source>
</evidence>
<evidence type="ECO:0000313" key="3">
    <source>
        <dbReference type="Proteomes" id="UP001565369"/>
    </source>
</evidence>
<dbReference type="Proteomes" id="UP001565369">
    <property type="component" value="Unassembled WGS sequence"/>
</dbReference>
<gene>
    <name evidence="2" type="ORF">ABIG07_000468</name>
</gene>
<evidence type="ECO:0000313" key="2">
    <source>
        <dbReference type="EMBL" id="MEY9451520.1"/>
    </source>
</evidence>
<keyword evidence="3" id="KW-1185">Reference proteome</keyword>
<proteinExistence type="predicted"/>
<dbReference type="RefSeq" id="WP_340672735.1">
    <property type="nucleotide sequence ID" value="NZ_CP150124.1"/>
</dbReference>
<organism evidence="2 3">
    <name type="scientific">Bradyrhizobium ottawaense</name>
    <dbReference type="NCBI Taxonomy" id="931866"/>
    <lineage>
        <taxon>Bacteria</taxon>
        <taxon>Pseudomonadati</taxon>
        <taxon>Pseudomonadota</taxon>
        <taxon>Alphaproteobacteria</taxon>
        <taxon>Hyphomicrobiales</taxon>
        <taxon>Nitrobacteraceae</taxon>
        <taxon>Bradyrhizobium</taxon>
    </lineage>
</organism>
<dbReference type="EMBL" id="JBGBZJ010000002">
    <property type="protein sequence ID" value="MEY9451520.1"/>
    <property type="molecule type" value="Genomic_DNA"/>
</dbReference>
<name>A0ABV4FK05_9BRAD</name>
<protein>
    <submittedName>
        <fullName evidence="2">Uncharacterized protein</fullName>
    </submittedName>
</protein>
<reference evidence="2 3" key="1">
    <citation type="submission" date="2024-07" db="EMBL/GenBank/DDBJ databases">
        <title>Genomic Encyclopedia of Type Strains, Phase V (KMG-V): Genome sequencing to study the core and pangenomes of soil and plant-associated prokaryotes.</title>
        <authorList>
            <person name="Whitman W."/>
        </authorList>
    </citation>
    <scope>NUCLEOTIDE SEQUENCE [LARGE SCALE GENOMIC DNA]</scope>
    <source>
        <strain evidence="2 3">USDA 152</strain>
    </source>
</reference>
<comment type="caution">
    <text evidence="2">The sequence shown here is derived from an EMBL/GenBank/DDBJ whole genome shotgun (WGS) entry which is preliminary data.</text>
</comment>
<feature type="region of interest" description="Disordered" evidence="1">
    <location>
        <begin position="1"/>
        <end position="20"/>
    </location>
</feature>
<accession>A0ABV4FK05</accession>